<proteinExistence type="predicted"/>
<dbReference type="Proteomes" id="UP001169764">
    <property type="component" value="Unassembled WGS sequence"/>
</dbReference>
<dbReference type="Gene3D" id="3.90.1150.200">
    <property type="match status" value="1"/>
</dbReference>
<evidence type="ECO:0000313" key="2">
    <source>
        <dbReference type="EMBL" id="MDO6416853.1"/>
    </source>
</evidence>
<name>A0ABT8YES1_9SPHN</name>
<accession>A0ABT8YES1</accession>
<evidence type="ECO:0000259" key="1">
    <source>
        <dbReference type="Pfam" id="PF08818"/>
    </source>
</evidence>
<comment type="caution">
    <text evidence="2">The sequence shown here is derived from an EMBL/GenBank/DDBJ whole genome shotgun (WGS) entry which is preliminary data.</text>
</comment>
<dbReference type="Pfam" id="PF13376">
    <property type="entry name" value="OmdA"/>
    <property type="match status" value="1"/>
</dbReference>
<protein>
    <submittedName>
        <fullName evidence="2">YdeI/OmpD-associated family protein</fullName>
    </submittedName>
</protein>
<sequence length="194" mass="21211">MAKDDRVDAAIAKAGDFAKPILGRLRAALHEAEPGLVETIKWGRPFFELDGRPFAFMAAFKAHCGFGFWQGAETGREEEGAGQYGRIASLADLPPDAELVALIRARAAEARLERPSRPRRIAKGEAALPDDLASALAADPQAAAHFAGFAPGQRRDYIDWVTEAKRPETRARRIGETVAQVAQGLRRNEKYRSC</sequence>
<dbReference type="InterPro" id="IPR014922">
    <property type="entry name" value="YdhG-like"/>
</dbReference>
<keyword evidence="3" id="KW-1185">Reference proteome</keyword>
<dbReference type="RefSeq" id="WP_303546743.1">
    <property type="nucleotide sequence ID" value="NZ_JAUOTP010000012.1"/>
</dbReference>
<feature type="domain" description="YdhG-like" evidence="1">
    <location>
        <begin position="19"/>
        <end position="106"/>
    </location>
</feature>
<dbReference type="EMBL" id="JAUOTP010000012">
    <property type="protein sequence ID" value="MDO6416853.1"/>
    <property type="molecule type" value="Genomic_DNA"/>
</dbReference>
<reference evidence="2" key="1">
    <citation type="submission" date="2023-07" db="EMBL/GenBank/DDBJ databases">
        <authorList>
            <person name="Kim M."/>
        </authorList>
    </citation>
    <scope>NUCLEOTIDE SEQUENCE</scope>
    <source>
        <strain evidence="2">BIUV-7</strain>
    </source>
</reference>
<dbReference type="Pfam" id="PF08818">
    <property type="entry name" value="DUF1801"/>
    <property type="match status" value="1"/>
</dbReference>
<gene>
    <name evidence="2" type="ORF">Q4F19_20890</name>
</gene>
<evidence type="ECO:0000313" key="3">
    <source>
        <dbReference type="Proteomes" id="UP001169764"/>
    </source>
</evidence>
<dbReference type="SUPFAM" id="SSF159888">
    <property type="entry name" value="YdhG-like"/>
    <property type="match status" value="1"/>
</dbReference>
<organism evidence="2 3">
    <name type="scientific">Sphingomonas natans</name>
    <dbReference type="NCBI Taxonomy" id="3063330"/>
    <lineage>
        <taxon>Bacteria</taxon>
        <taxon>Pseudomonadati</taxon>
        <taxon>Pseudomonadota</taxon>
        <taxon>Alphaproteobacteria</taxon>
        <taxon>Sphingomonadales</taxon>
        <taxon>Sphingomonadaceae</taxon>
        <taxon>Sphingomonas</taxon>
    </lineage>
</organism>